<feature type="repeat" description="TPR" evidence="1">
    <location>
        <begin position="54"/>
        <end position="87"/>
    </location>
</feature>
<name>A0A8J2V423_9FLAO</name>
<keyword evidence="2" id="KW-1133">Transmembrane helix</keyword>
<dbReference type="PROSITE" id="PS50293">
    <property type="entry name" value="TPR_REGION"/>
    <property type="match status" value="1"/>
</dbReference>
<keyword evidence="2" id="KW-0472">Membrane</keyword>
<dbReference type="EMBL" id="BMGK01000001">
    <property type="protein sequence ID" value="GGD81234.1"/>
    <property type="molecule type" value="Genomic_DNA"/>
</dbReference>
<dbReference type="InterPro" id="IPR011990">
    <property type="entry name" value="TPR-like_helical_dom_sf"/>
</dbReference>
<dbReference type="PROSITE" id="PS50005">
    <property type="entry name" value="TPR"/>
    <property type="match status" value="1"/>
</dbReference>
<dbReference type="Gene3D" id="1.25.40.10">
    <property type="entry name" value="Tetratricopeptide repeat domain"/>
    <property type="match status" value="1"/>
</dbReference>
<evidence type="ECO:0000313" key="5">
    <source>
        <dbReference type="Proteomes" id="UP000652231"/>
    </source>
</evidence>
<organism evidence="4 5">
    <name type="scientific">Planktosalinus lacus</name>
    <dbReference type="NCBI Taxonomy" id="1526573"/>
    <lineage>
        <taxon>Bacteria</taxon>
        <taxon>Pseudomonadati</taxon>
        <taxon>Bacteroidota</taxon>
        <taxon>Flavobacteriia</taxon>
        <taxon>Flavobacteriales</taxon>
        <taxon>Flavobacteriaceae</taxon>
        <taxon>Planktosalinus</taxon>
    </lineage>
</organism>
<proteinExistence type="predicted"/>
<dbReference type="InterPro" id="IPR019734">
    <property type="entry name" value="TPR_rpt"/>
</dbReference>
<dbReference type="AlphaFoldDB" id="A0A8J2V423"/>
<dbReference type="Pfam" id="PF08239">
    <property type="entry name" value="SH3_3"/>
    <property type="match status" value="1"/>
</dbReference>
<dbReference type="SUPFAM" id="SSF48452">
    <property type="entry name" value="TPR-like"/>
    <property type="match status" value="1"/>
</dbReference>
<reference evidence="4" key="1">
    <citation type="journal article" date="2014" name="Int. J. Syst. Evol. Microbiol.">
        <title>Complete genome sequence of Corynebacterium casei LMG S-19264T (=DSM 44701T), isolated from a smear-ripened cheese.</title>
        <authorList>
            <consortium name="US DOE Joint Genome Institute (JGI-PGF)"/>
            <person name="Walter F."/>
            <person name="Albersmeier A."/>
            <person name="Kalinowski J."/>
            <person name="Ruckert C."/>
        </authorList>
    </citation>
    <scope>NUCLEOTIDE SEQUENCE</scope>
    <source>
        <strain evidence="4">CGMCC 1.12924</strain>
    </source>
</reference>
<evidence type="ECO:0000256" key="1">
    <source>
        <dbReference type="PROSITE-ProRule" id="PRU00339"/>
    </source>
</evidence>
<dbReference type="Pfam" id="PF00515">
    <property type="entry name" value="TPR_1"/>
    <property type="match status" value="1"/>
</dbReference>
<dbReference type="PROSITE" id="PS51781">
    <property type="entry name" value="SH3B"/>
    <property type="match status" value="1"/>
</dbReference>
<dbReference type="SMART" id="SM00028">
    <property type="entry name" value="TPR"/>
    <property type="match status" value="1"/>
</dbReference>
<keyword evidence="5" id="KW-1185">Reference proteome</keyword>
<feature type="transmembrane region" description="Helical" evidence="2">
    <location>
        <begin position="129"/>
        <end position="149"/>
    </location>
</feature>
<reference evidence="4" key="2">
    <citation type="submission" date="2020-09" db="EMBL/GenBank/DDBJ databases">
        <authorList>
            <person name="Sun Q."/>
            <person name="Zhou Y."/>
        </authorList>
    </citation>
    <scope>NUCLEOTIDE SEQUENCE</scope>
    <source>
        <strain evidence="4">CGMCC 1.12924</strain>
    </source>
</reference>
<gene>
    <name evidence="4" type="primary">batE</name>
    <name evidence="4" type="ORF">GCM10011312_01970</name>
</gene>
<keyword evidence="1" id="KW-0802">TPR repeat</keyword>
<dbReference type="RefSeq" id="WP_188438565.1">
    <property type="nucleotide sequence ID" value="NZ_BMGK01000001.1"/>
</dbReference>
<protein>
    <submittedName>
        <fullName evidence="4">BatE protein</fullName>
    </submittedName>
</protein>
<evidence type="ECO:0000313" key="4">
    <source>
        <dbReference type="EMBL" id="GGD81234.1"/>
    </source>
</evidence>
<evidence type="ECO:0000256" key="2">
    <source>
        <dbReference type="SAM" id="Phobius"/>
    </source>
</evidence>
<evidence type="ECO:0000259" key="3">
    <source>
        <dbReference type="PROSITE" id="PS51781"/>
    </source>
</evidence>
<sequence>MKTLIYIVVFTLSFVAFPQNENAFEEGKSHYKEANYEAAINTWESILESGKHSAALYYNLGNAYFKSNEIAPSIYYYEKALNLAPGDSDIENNLAIAQSQTVDIIEPLPKNLISTWVENAISAFSFDTWAWMSVFLVFVFAILFLIYFFSRRSSIKRIYFSGAFIVLFFAIVSLYIAFMSYNSFTNDRSGIIFATSTQVRSEPLNRSETSFVLHEGTKVEIIDEDDDWFRVQLADGKDGWVQKGDLKEL</sequence>
<dbReference type="Gene3D" id="2.30.30.40">
    <property type="entry name" value="SH3 Domains"/>
    <property type="match status" value="1"/>
</dbReference>
<keyword evidence="2" id="KW-0812">Transmembrane</keyword>
<accession>A0A8J2V423</accession>
<dbReference type="SMART" id="SM00287">
    <property type="entry name" value="SH3b"/>
    <property type="match status" value="1"/>
</dbReference>
<feature type="domain" description="SH3b" evidence="3">
    <location>
        <begin position="187"/>
        <end position="249"/>
    </location>
</feature>
<dbReference type="Proteomes" id="UP000652231">
    <property type="component" value="Unassembled WGS sequence"/>
</dbReference>
<dbReference type="InterPro" id="IPR003646">
    <property type="entry name" value="SH3-like_bac-type"/>
</dbReference>
<comment type="caution">
    <text evidence="4">The sequence shown here is derived from an EMBL/GenBank/DDBJ whole genome shotgun (WGS) entry which is preliminary data.</text>
</comment>
<feature type="transmembrane region" description="Helical" evidence="2">
    <location>
        <begin position="158"/>
        <end position="178"/>
    </location>
</feature>